<keyword evidence="4" id="KW-1185">Reference proteome</keyword>
<feature type="chain" id="PRO_5021406489" description="Ice-binding protein C-terminal domain-containing protein" evidence="1">
    <location>
        <begin position="25"/>
        <end position="230"/>
    </location>
</feature>
<proteinExistence type="predicted"/>
<accession>A0A4Y4CUD8</accession>
<dbReference type="Pfam" id="PF07589">
    <property type="entry name" value="PEP-CTERM"/>
    <property type="match status" value="1"/>
</dbReference>
<dbReference type="AlphaFoldDB" id="A0A4Y4CUD8"/>
<evidence type="ECO:0000256" key="1">
    <source>
        <dbReference type="SAM" id="SignalP"/>
    </source>
</evidence>
<evidence type="ECO:0000313" key="3">
    <source>
        <dbReference type="EMBL" id="GEC96575.1"/>
    </source>
</evidence>
<dbReference type="OrthoDB" id="683816at28216"/>
<dbReference type="InterPro" id="IPR013424">
    <property type="entry name" value="Ice-binding_C"/>
</dbReference>
<sequence>MKTASGFGAALALVAVIAAAPAGAAEVRIATLPGTGWQVTDVAPTAGWTSVGYDTAGWVEPTVLTALEASPGAPLLSPPAGQERAHMVWMGGASPGGTGGPDHIYLRNEFSLGAFALGQALNSLAQMQVDDDFALYVNGNLVYLNADQGFADRIFTLSFGNYLRAGELNVIAIEAVDGQWGSPHDRGLQDVQFDATISSGVVTVPEPASAGLAALGLAGLAGLGRLRRRS</sequence>
<organism evidence="3 4">
    <name type="scientific">Zoogloea ramigera</name>
    <dbReference type="NCBI Taxonomy" id="350"/>
    <lineage>
        <taxon>Bacteria</taxon>
        <taxon>Pseudomonadati</taxon>
        <taxon>Pseudomonadota</taxon>
        <taxon>Betaproteobacteria</taxon>
        <taxon>Rhodocyclales</taxon>
        <taxon>Zoogloeaceae</taxon>
        <taxon>Zoogloea</taxon>
    </lineage>
</organism>
<keyword evidence="1" id="KW-0732">Signal</keyword>
<comment type="caution">
    <text evidence="3">The sequence shown here is derived from an EMBL/GenBank/DDBJ whole genome shotgun (WGS) entry which is preliminary data.</text>
</comment>
<feature type="signal peptide" evidence="1">
    <location>
        <begin position="1"/>
        <end position="24"/>
    </location>
</feature>
<protein>
    <recommendedName>
        <fullName evidence="2">Ice-binding protein C-terminal domain-containing protein</fullName>
    </recommendedName>
</protein>
<reference evidence="3 4" key="1">
    <citation type="submission" date="2019-06" db="EMBL/GenBank/DDBJ databases">
        <title>Whole genome shotgun sequence of Zoogloea ramigera NBRC 15342.</title>
        <authorList>
            <person name="Hosoyama A."/>
            <person name="Uohara A."/>
            <person name="Ohji S."/>
            <person name="Ichikawa N."/>
        </authorList>
    </citation>
    <scope>NUCLEOTIDE SEQUENCE [LARGE SCALE GENOMIC DNA]</scope>
    <source>
        <strain evidence="3 4">NBRC 15342</strain>
    </source>
</reference>
<feature type="domain" description="Ice-binding protein C-terminal" evidence="2">
    <location>
        <begin position="203"/>
        <end position="228"/>
    </location>
</feature>
<name>A0A4Y4CUD8_ZOORA</name>
<dbReference type="Gene3D" id="2.60.120.260">
    <property type="entry name" value="Galactose-binding domain-like"/>
    <property type="match status" value="1"/>
</dbReference>
<gene>
    <name evidence="3" type="ORF">ZRA01_26480</name>
</gene>
<evidence type="ECO:0000313" key="4">
    <source>
        <dbReference type="Proteomes" id="UP000318422"/>
    </source>
</evidence>
<dbReference type="EMBL" id="BJNV01000047">
    <property type="protein sequence ID" value="GEC96575.1"/>
    <property type="molecule type" value="Genomic_DNA"/>
</dbReference>
<evidence type="ECO:0000259" key="2">
    <source>
        <dbReference type="Pfam" id="PF07589"/>
    </source>
</evidence>
<dbReference type="Proteomes" id="UP000318422">
    <property type="component" value="Unassembled WGS sequence"/>
</dbReference>
<dbReference type="RefSeq" id="WP_141353005.1">
    <property type="nucleotide sequence ID" value="NZ_BJNV01000047.1"/>
</dbReference>